<accession>A0ABT2FX47</accession>
<protein>
    <submittedName>
        <fullName evidence="1">Uncharacterized protein</fullName>
    </submittedName>
</protein>
<evidence type="ECO:0000313" key="2">
    <source>
        <dbReference type="Proteomes" id="UP001205965"/>
    </source>
</evidence>
<dbReference type="Gene3D" id="1.20.1290.30">
    <property type="match status" value="1"/>
</dbReference>
<sequence>MFESKIDCPVAIADELGSSKQEGEALAAAWALDRAKQGDRLTMWVPLKSTINNNRILSYLESQSIVSVTTGRGGNSLRASGPVLAFYVHREDLSRFNNVQGMTALSVVTSMHTLNVWGEELGAEVLFRKQNSEFPSSVAPISDAAREELERVTSRNNTNNHLSSRYEKKVTVEALMRLRDQGALPEPGAAIEWAAAHGWRNDNPKILGEWVEKIADGRTLRH</sequence>
<dbReference type="InterPro" id="IPR037210">
    <property type="entry name" value="YoaC-like_sf"/>
</dbReference>
<name>A0ABT2FX47_9CORY</name>
<keyword evidence="2" id="KW-1185">Reference proteome</keyword>
<dbReference type="RefSeq" id="WP_259427888.1">
    <property type="nucleotide sequence ID" value="NZ_JANWTC010000006.1"/>
</dbReference>
<dbReference type="Proteomes" id="UP001205965">
    <property type="component" value="Unassembled WGS sequence"/>
</dbReference>
<comment type="caution">
    <text evidence="1">The sequence shown here is derived from an EMBL/GenBank/DDBJ whole genome shotgun (WGS) entry which is preliminary data.</text>
</comment>
<organism evidence="1 2">
    <name type="scientific">Corynebacterium lemuris</name>
    <dbReference type="NCBI Taxonomy" id="1859292"/>
    <lineage>
        <taxon>Bacteria</taxon>
        <taxon>Bacillati</taxon>
        <taxon>Actinomycetota</taxon>
        <taxon>Actinomycetes</taxon>
        <taxon>Mycobacteriales</taxon>
        <taxon>Corynebacteriaceae</taxon>
        <taxon>Corynebacterium</taxon>
    </lineage>
</organism>
<reference evidence="1 2" key="1">
    <citation type="submission" date="2022-08" db="EMBL/GenBank/DDBJ databases">
        <title>YIM 101645 draft genome.</title>
        <authorList>
            <person name="Chen X."/>
        </authorList>
    </citation>
    <scope>NUCLEOTIDE SEQUENCE [LARGE SCALE GENOMIC DNA]</scope>
    <source>
        <strain evidence="1 2">YIM 101645</strain>
    </source>
</reference>
<evidence type="ECO:0000313" key="1">
    <source>
        <dbReference type="EMBL" id="MCS5479818.1"/>
    </source>
</evidence>
<proteinExistence type="predicted"/>
<gene>
    <name evidence="1" type="ORF">NYP18_09110</name>
</gene>
<dbReference type="EMBL" id="JANWTC010000006">
    <property type="protein sequence ID" value="MCS5479818.1"/>
    <property type="molecule type" value="Genomic_DNA"/>
</dbReference>